<sequence>MSDITEEVLAKVFFDDGSLRDIFVKKTNKDDWTTLWDFVKSLIKRTLSIDGEETDDIPDDVASIFKARKDKSIYISIDYKDVAFVCHFFCIEEIEFDVSPRQINNLSEAKAVFEFMERLANLLRKDVCDRQVE</sequence>
<evidence type="ECO:0000313" key="2">
    <source>
        <dbReference type="Proteomes" id="UP001597214"/>
    </source>
</evidence>
<accession>A0ABW4LYD9</accession>
<dbReference type="Proteomes" id="UP001597214">
    <property type="component" value="Unassembled WGS sequence"/>
</dbReference>
<keyword evidence="2" id="KW-1185">Reference proteome</keyword>
<protein>
    <submittedName>
        <fullName evidence="1">Uncharacterized protein</fullName>
    </submittedName>
</protein>
<organism evidence="1 2">
    <name type="scientific">Bacillus salitolerans</name>
    <dbReference type="NCBI Taxonomy" id="1437434"/>
    <lineage>
        <taxon>Bacteria</taxon>
        <taxon>Bacillati</taxon>
        <taxon>Bacillota</taxon>
        <taxon>Bacilli</taxon>
        <taxon>Bacillales</taxon>
        <taxon>Bacillaceae</taxon>
        <taxon>Bacillus</taxon>
    </lineage>
</organism>
<dbReference type="RefSeq" id="WP_377930664.1">
    <property type="nucleotide sequence ID" value="NZ_JBHUEM010000055.1"/>
</dbReference>
<reference evidence="2" key="1">
    <citation type="journal article" date="2019" name="Int. J. Syst. Evol. Microbiol.">
        <title>The Global Catalogue of Microorganisms (GCM) 10K type strain sequencing project: providing services to taxonomists for standard genome sequencing and annotation.</title>
        <authorList>
            <consortium name="The Broad Institute Genomics Platform"/>
            <consortium name="The Broad Institute Genome Sequencing Center for Infectious Disease"/>
            <person name="Wu L."/>
            <person name="Ma J."/>
        </authorList>
    </citation>
    <scope>NUCLEOTIDE SEQUENCE [LARGE SCALE GENOMIC DNA]</scope>
    <source>
        <strain evidence="2">CCUG 49339</strain>
    </source>
</reference>
<evidence type="ECO:0000313" key="1">
    <source>
        <dbReference type="EMBL" id="MFD1739422.1"/>
    </source>
</evidence>
<comment type="caution">
    <text evidence="1">The sequence shown here is derived from an EMBL/GenBank/DDBJ whole genome shotgun (WGS) entry which is preliminary data.</text>
</comment>
<dbReference type="EMBL" id="JBHUEM010000055">
    <property type="protein sequence ID" value="MFD1739422.1"/>
    <property type="molecule type" value="Genomic_DNA"/>
</dbReference>
<name>A0ABW4LYD9_9BACI</name>
<gene>
    <name evidence="1" type="ORF">ACFSCX_23355</name>
</gene>
<proteinExistence type="predicted"/>